<reference evidence="1 2" key="1">
    <citation type="submission" date="2015-12" db="EMBL/GenBank/DDBJ databases">
        <title>Draft genome of the nematode, Onchocerca flexuosa.</title>
        <authorList>
            <person name="Mitreva M."/>
        </authorList>
    </citation>
    <scope>NUCLEOTIDE SEQUENCE [LARGE SCALE GENOMIC DNA]</scope>
    <source>
        <strain evidence="1">Red Deer</strain>
    </source>
</reference>
<protein>
    <submittedName>
        <fullName evidence="1">Uncharacterized protein</fullName>
    </submittedName>
</protein>
<dbReference type="Proteomes" id="UP000242913">
    <property type="component" value="Unassembled WGS sequence"/>
</dbReference>
<evidence type="ECO:0000313" key="1">
    <source>
        <dbReference type="EMBL" id="OZC04871.1"/>
    </source>
</evidence>
<keyword evidence="2" id="KW-1185">Reference proteome</keyword>
<gene>
    <name evidence="1" type="ORF">X798_08173</name>
</gene>
<feature type="non-terminal residue" evidence="1">
    <location>
        <position position="51"/>
    </location>
</feature>
<proteinExistence type="predicted"/>
<evidence type="ECO:0000313" key="2">
    <source>
        <dbReference type="Proteomes" id="UP000242913"/>
    </source>
</evidence>
<dbReference type="AlphaFoldDB" id="A0A238BHM7"/>
<dbReference type="EMBL" id="KZ271568">
    <property type="protein sequence ID" value="OZC04871.1"/>
    <property type="molecule type" value="Genomic_DNA"/>
</dbReference>
<name>A0A238BHM7_9BILA</name>
<sequence length="51" mass="6253">MIRNITIVPHASWIYRRVMHQHLTCYRLNFSFYRKMQSTSETMLRQLVAHS</sequence>
<accession>A0A238BHM7</accession>
<organism evidence="1 2">
    <name type="scientific">Onchocerca flexuosa</name>
    <dbReference type="NCBI Taxonomy" id="387005"/>
    <lineage>
        <taxon>Eukaryota</taxon>
        <taxon>Metazoa</taxon>
        <taxon>Ecdysozoa</taxon>
        <taxon>Nematoda</taxon>
        <taxon>Chromadorea</taxon>
        <taxon>Rhabditida</taxon>
        <taxon>Spirurina</taxon>
        <taxon>Spiruromorpha</taxon>
        <taxon>Filarioidea</taxon>
        <taxon>Onchocercidae</taxon>
        <taxon>Onchocerca</taxon>
    </lineage>
</organism>